<comment type="caution">
    <text evidence="1">The sequence shown here is derived from an EMBL/GenBank/DDBJ whole genome shotgun (WGS) entry which is preliminary data.</text>
</comment>
<evidence type="ECO:0000313" key="1">
    <source>
        <dbReference type="EMBL" id="MBC8179253.1"/>
    </source>
</evidence>
<name>A0A8J6N3F0_9DELT</name>
<dbReference type="Proteomes" id="UP000650524">
    <property type="component" value="Unassembled WGS sequence"/>
</dbReference>
<protein>
    <submittedName>
        <fullName evidence="1">Uncharacterized protein</fullName>
    </submittedName>
</protein>
<gene>
    <name evidence="1" type="ORF">H8E19_17765</name>
</gene>
<dbReference type="AlphaFoldDB" id="A0A8J6N3F0"/>
<organism evidence="1 2">
    <name type="scientific">Candidatus Desulfacyla euxinica</name>
    <dbReference type="NCBI Taxonomy" id="2841693"/>
    <lineage>
        <taxon>Bacteria</taxon>
        <taxon>Deltaproteobacteria</taxon>
        <taxon>Candidatus Desulfacyla</taxon>
    </lineage>
</organism>
<sequence length="63" mass="7388">MRKKYSNNKIFDALEWIATMASHVSSKGDLMVRYYGYYSNVFRGKRKKGDSDELIPSILLHRT</sequence>
<reference evidence="1 2" key="1">
    <citation type="submission" date="2020-08" db="EMBL/GenBank/DDBJ databases">
        <title>Bridging the membrane lipid divide: bacteria of the FCB group superphylum have the potential to synthesize archaeal ether lipids.</title>
        <authorList>
            <person name="Villanueva L."/>
            <person name="Von Meijenfeldt F.A.B."/>
            <person name="Westbye A.B."/>
            <person name="Yadav S."/>
            <person name="Hopmans E.C."/>
            <person name="Dutilh B.E."/>
            <person name="Sinninghe Damste J.S."/>
        </authorList>
    </citation>
    <scope>NUCLEOTIDE SEQUENCE [LARGE SCALE GENOMIC DNA]</scope>
    <source>
        <strain evidence="1">NIOZ-UU27</strain>
    </source>
</reference>
<evidence type="ECO:0000313" key="2">
    <source>
        <dbReference type="Proteomes" id="UP000650524"/>
    </source>
</evidence>
<accession>A0A8J6N3F0</accession>
<dbReference type="EMBL" id="JACNJD010000363">
    <property type="protein sequence ID" value="MBC8179253.1"/>
    <property type="molecule type" value="Genomic_DNA"/>
</dbReference>
<proteinExistence type="predicted"/>